<dbReference type="Proteomes" id="UP000004713">
    <property type="component" value="Unassembled WGS sequence"/>
</dbReference>
<dbReference type="EMBL" id="ABFZ02000019">
    <property type="protein sequence ID" value="EDS15370.1"/>
    <property type="molecule type" value="Genomic_DNA"/>
</dbReference>
<evidence type="ECO:0000313" key="2">
    <source>
        <dbReference type="Proteomes" id="UP000004713"/>
    </source>
</evidence>
<name>B0NR70_BACSE</name>
<reference evidence="1 2" key="2">
    <citation type="submission" date="2007-11" db="EMBL/GenBank/DDBJ databases">
        <authorList>
            <person name="Fulton L."/>
            <person name="Clifton S."/>
            <person name="Fulton B."/>
            <person name="Xu J."/>
            <person name="Minx P."/>
            <person name="Pepin K.H."/>
            <person name="Johnson M."/>
            <person name="Thiruvilangam P."/>
            <person name="Bhonagiri V."/>
            <person name="Nash W.E."/>
            <person name="Mardis E.R."/>
            <person name="Wilson R.K."/>
        </authorList>
    </citation>
    <scope>NUCLEOTIDE SEQUENCE [LARGE SCALE GENOMIC DNA]</scope>
    <source>
        <strain evidence="1 2">ATCC 43183</strain>
    </source>
</reference>
<dbReference type="HOGENOM" id="CLU_2969912_0_0_10"/>
<reference evidence="1 2" key="1">
    <citation type="submission" date="2007-11" db="EMBL/GenBank/DDBJ databases">
        <title>Draft genome sequence of Bacteroides stercoris(ATCC 43183).</title>
        <authorList>
            <person name="Sudarsanam P."/>
            <person name="Ley R."/>
            <person name="Guruge J."/>
            <person name="Turnbaugh P.J."/>
            <person name="Mahowald M."/>
            <person name="Liep D."/>
            <person name="Gordon J."/>
        </authorList>
    </citation>
    <scope>NUCLEOTIDE SEQUENCE [LARGE SCALE GENOMIC DNA]</scope>
    <source>
        <strain evidence="1 2">ATCC 43183</strain>
    </source>
</reference>
<accession>B0NR70</accession>
<protein>
    <submittedName>
        <fullName evidence="1">Uncharacterized protein</fullName>
    </submittedName>
</protein>
<comment type="caution">
    <text evidence="1">The sequence shown here is derived from an EMBL/GenBank/DDBJ whole genome shotgun (WGS) entry which is preliminary data.</text>
</comment>
<proteinExistence type="predicted"/>
<sequence length="58" mass="6902">MSRSTIFSYISFLFRKQKYSEPLILASPMPLNIIKIHVLSLFEAYIFKKHELMNNHSK</sequence>
<evidence type="ECO:0000313" key="1">
    <source>
        <dbReference type="EMBL" id="EDS15370.1"/>
    </source>
</evidence>
<dbReference type="AlphaFoldDB" id="B0NR70"/>
<gene>
    <name evidence="1" type="ORF">BACSTE_01871</name>
</gene>
<organism evidence="1 2">
    <name type="scientific">Bacteroides stercoris ATCC 43183</name>
    <dbReference type="NCBI Taxonomy" id="449673"/>
    <lineage>
        <taxon>Bacteria</taxon>
        <taxon>Pseudomonadati</taxon>
        <taxon>Bacteroidota</taxon>
        <taxon>Bacteroidia</taxon>
        <taxon>Bacteroidales</taxon>
        <taxon>Bacteroidaceae</taxon>
        <taxon>Bacteroides</taxon>
    </lineage>
</organism>